<dbReference type="Gene3D" id="3.40.630.30">
    <property type="match status" value="1"/>
</dbReference>
<name>A0A1M7Y3M1_9BACT</name>
<organism evidence="1 2">
    <name type="scientific">Desulfopila aestuarii DSM 18488</name>
    <dbReference type="NCBI Taxonomy" id="1121416"/>
    <lineage>
        <taxon>Bacteria</taxon>
        <taxon>Pseudomonadati</taxon>
        <taxon>Thermodesulfobacteriota</taxon>
        <taxon>Desulfobulbia</taxon>
        <taxon>Desulfobulbales</taxon>
        <taxon>Desulfocapsaceae</taxon>
        <taxon>Desulfopila</taxon>
    </lineage>
</organism>
<dbReference type="EMBL" id="FRFE01000006">
    <property type="protein sequence ID" value="SHO46742.1"/>
    <property type="molecule type" value="Genomic_DNA"/>
</dbReference>
<proteinExistence type="predicted"/>
<dbReference type="InterPro" id="IPR016181">
    <property type="entry name" value="Acyl_CoA_acyltransferase"/>
</dbReference>
<protein>
    <recommendedName>
        <fullName evidence="3">GNAT family N-acetyltransferase</fullName>
    </recommendedName>
</protein>
<dbReference type="Proteomes" id="UP000184603">
    <property type="component" value="Unassembled WGS sequence"/>
</dbReference>
<reference evidence="1 2" key="1">
    <citation type="submission" date="2016-12" db="EMBL/GenBank/DDBJ databases">
        <authorList>
            <person name="Song W.-J."/>
            <person name="Kurnit D.M."/>
        </authorList>
    </citation>
    <scope>NUCLEOTIDE SEQUENCE [LARGE SCALE GENOMIC DNA]</scope>
    <source>
        <strain evidence="1 2">DSM 18488</strain>
    </source>
</reference>
<dbReference type="AlphaFoldDB" id="A0A1M7Y3M1"/>
<dbReference type="SUPFAM" id="SSF55729">
    <property type="entry name" value="Acyl-CoA N-acyltransferases (Nat)"/>
    <property type="match status" value="1"/>
</dbReference>
<evidence type="ECO:0000313" key="2">
    <source>
        <dbReference type="Proteomes" id="UP000184603"/>
    </source>
</evidence>
<accession>A0A1M7Y3M1</accession>
<dbReference type="STRING" id="1121416.SAMN02745220_01620"/>
<sequence>MSNDIDHKLKVRHLHLGDYDALREISARVYKGVSGPWTEKTFRELIETFPEGQVCIEDHGKLVAVAFSLIIDFSLFGDNHTYSQVTANGT</sequence>
<keyword evidence="2" id="KW-1185">Reference proteome</keyword>
<evidence type="ECO:0000313" key="1">
    <source>
        <dbReference type="EMBL" id="SHO46742.1"/>
    </source>
</evidence>
<evidence type="ECO:0008006" key="3">
    <source>
        <dbReference type="Google" id="ProtNLM"/>
    </source>
</evidence>
<gene>
    <name evidence="1" type="ORF">SAMN02745220_01620</name>
</gene>